<proteinExistence type="inferred from homology"/>
<dbReference type="PATRIC" id="fig|516051.4.peg.587"/>
<dbReference type="Proteomes" id="UP000032726">
    <property type="component" value="Chromosome"/>
</dbReference>
<keyword evidence="4" id="KW-1185">Reference proteome</keyword>
<evidence type="ECO:0000256" key="1">
    <source>
        <dbReference type="ARBA" id="ARBA00008791"/>
    </source>
</evidence>
<comment type="similarity">
    <text evidence="1">Belongs to the universal stress protein A family.</text>
</comment>
<dbReference type="AlphaFoldDB" id="A0A0D5YPT3"/>
<dbReference type="OrthoDB" id="9788959at2"/>
<name>A0A0D5YPT3_9FLAO</name>
<dbReference type="STRING" id="516051.VC82_564"/>
<dbReference type="EMBL" id="CP011071">
    <property type="protein sequence ID" value="AKA34237.1"/>
    <property type="molecule type" value="Genomic_DNA"/>
</dbReference>
<evidence type="ECO:0000313" key="3">
    <source>
        <dbReference type="EMBL" id="AKA34237.1"/>
    </source>
</evidence>
<evidence type="ECO:0000313" key="4">
    <source>
        <dbReference type="Proteomes" id="UP000032726"/>
    </source>
</evidence>
<dbReference type="Pfam" id="PF00582">
    <property type="entry name" value="Usp"/>
    <property type="match status" value="1"/>
</dbReference>
<dbReference type="InterPro" id="IPR006015">
    <property type="entry name" value="Universal_stress_UspA"/>
</dbReference>
<reference evidence="3 4" key="1">
    <citation type="submission" date="2015-03" db="EMBL/GenBank/DDBJ databases">
        <title>Complete genome sequence of Muricauda lutaonensis CC-HSB-11T, isolated from a coastal hot spring.</title>
        <authorList>
            <person name="Kim K.M."/>
        </authorList>
    </citation>
    <scope>NUCLEOTIDE SEQUENCE [LARGE SCALE GENOMIC DNA]</scope>
    <source>
        <strain evidence="3 4">CC-HSB-11</strain>
    </source>
</reference>
<gene>
    <name evidence="3" type="ORF">VC82_564</name>
</gene>
<dbReference type="Gene3D" id="3.40.50.12370">
    <property type="match status" value="1"/>
</dbReference>
<dbReference type="KEGG" id="mlt:VC82_564"/>
<feature type="domain" description="UspA" evidence="2">
    <location>
        <begin position="1"/>
        <end position="149"/>
    </location>
</feature>
<dbReference type="InterPro" id="IPR006016">
    <property type="entry name" value="UspA"/>
</dbReference>
<dbReference type="RefSeq" id="WP_045801029.1">
    <property type="nucleotide sequence ID" value="NZ_CP011071.1"/>
</dbReference>
<dbReference type="HOGENOM" id="CLU_049301_2_4_10"/>
<accession>A0A0D5YPT3</accession>
<evidence type="ECO:0000259" key="2">
    <source>
        <dbReference type="Pfam" id="PF00582"/>
    </source>
</evidence>
<sequence length="283" mass="32931">MNKRILLPTDFSQYAFNAIRYALNLYDSVDCDFYFLNVYQVDGYALDNMMMVPEPGERAFEVAKRKSEEQFEKLMEQLRAHPKNPRHRYHTISTFNSLLEAVKQTIAKKDIDIVVMGTKGLTQSRTVIYGTNAINVMEKVTECPVLAVPLETQFVPPKEIVFPTDFKTVFKRKELNYLIEICKMHNSFLWILHIDRTDGLSKRQLENKDLLDSILGDIDHDYNILEDMKVQEGINIFVESRGSDMIAFINRKHHFFGSIFTKPLVKELGYHSRIPILVLNDRS</sequence>
<dbReference type="PRINTS" id="PR01438">
    <property type="entry name" value="UNVRSLSTRESS"/>
</dbReference>
<organism evidence="3 4">
    <name type="scientific">Flagellimonas lutaonensis</name>
    <dbReference type="NCBI Taxonomy" id="516051"/>
    <lineage>
        <taxon>Bacteria</taxon>
        <taxon>Pseudomonadati</taxon>
        <taxon>Bacteroidota</taxon>
        <taxon>Flavobacteriia</taxon>
        <taxon>Flavobacteriales</taxon>
        <taxon>Flavobacteriaceae</taxon>
        <taxon>Flagellimonas</taxon>
    </lineage>
</organism>
<dbReference type="CDD" id="cd00293">
    <property type="entry name" value="USP-like"/>
    <property type="match status" value="1"/>
</dbReference>
<dbReference type="SUPFAM" id="SSF52402">
    <property type="entry name" value="Adenine nucleotide alpha hydrolases-like"/>
    <property type="match status" value="2"/>
</dbReference>
<protein>
    <submittedName>
        <fullName evidence="3">Universal stress protein</fullName>
    </submittedName>
</protein>